<dbReference type="CDD" id="cd15831">
    <property type="entry name" value="BTAD"/>
    <property type="match status" value="1"/>
</dbReference>
<proteinExistence type="inferred from homology"/>
<gene>
    <name evidence="8" type="ORF">H4N64_19180</name>
</gene>
<dbReference type="SUPFAM" id="SSF46894">
    <property type="entry name" value="C-terminal effector domain of the bipartite response regulators"/>
    <property type="match status" value="1"/>
</dbReference>
<dbReference type="PANTHER" id="PTHR35807:SF1">
    <property type="entry name" value="TRANSCRIPTIONAL REGULATOR REDD"/>
    <property type="match status" value="1"/>
</dbReference>
<dbReference type="GO" id="GO:0003677">
    <property type="term" value="F:DNA binding"/>
    <property type="evidence" value="ECO:0007669"/>
    <property type="project" value="UniProtKB-UniRule"/>
</dbReference>
<keyword evidence="5" id="KW-0804">Transcription</keyword>
<dbReference type="PANTHER" id="PTHR35807">
    <property type="entry name" value="TRANSCRIPTIONAL REGULATOR REDD-RELATED"/>
    <property type="match status" value="1"/>
</dbReference>
<evidence type="ECO:0000256" key="4">
    <source>
        <dbReference type="ARBA" id="ARBA00023125"/>
    </source>
</evidence>
<dbReference type="GO" id="GO:0006355">
    <property type="term" value="P:regulation of DNA-templated transcription"/>
    <property type="evidence" value="ECO:0007669"/>
    <property type="project" value="InterPro"/>
</dbReference>
<comment type="caution">
    <text evidence="8">The sequence shown here is derived from an EMBL/GenBank/DDBJ whole genome shotgun (WGS) entry which is preliminary data.</text>
</comment>
<comment type="similarity">
    <text evidence="1">Belongs to the AfsR/DnrI/RedD regulatory family.</text>
</comment>
<keyword evidence="4 6" id="KW-0238">DNA-binding</keyword>
<dbReference type="InterPro" id="IPR011990">
    <property type="entry name" value="TPR-like_helical_dom_sf"/>
</dbReference>
<evidence type="ECO:0000313" key="9">
    <source>
        <dbReference type="Proteomes" id="UP000584670"/>
    </source>
</evidence>
<dbReference type="PROSITE" id="PS51755">
    <property type="entry name" value="OMPR_PHOB"/>
    <property type="match status" value="1"/>
</dbReference>
<evidence type="ECO:0000256" key="5">
    <source>
        <dbReference type="ARBA" id="ARBA00023163"/>
    </source>
</evidence>
<dbReference type="AlphaFoldDB" id="A0A7X1J3W6"/>
<dbReference type="SMART" id="SM00862">
    <property type="entry name" value="Trans_reg_C"/>
    <property type="match status" value="1"/>
</dbReference>
<dbReference type="GO" id="GO:0000160">
    <property type="term" value="P:phosphorelay signal transduction system"/>
    <property type="evidence" value="ECO:0007669"/>
    <property type="project" value="UniProtKB-KW"/>
</dbReference>
<protein>
    <submittedName>
        <fullName evidence="8">AfsR/SARP family transcriptional regulator</fullName>
    </submittedName>
</protein>
<name>A0A7X1J3W6_9ACTN</name>
<organism evidence="8 9">
    <name type="scientific">Streptomyces cupreus</name>
    <dbReference type="NCBI Taxonomy" id="2759956"/>
    <lineage>
        <taxon>Bacteria</taxon>
        <taxon>Bacillati</taxon>
        <taxon>Actinomycetota</taxon>
        <taxon>Actinomycetes</taxon>
        <taxon>Kitasatosporales</taxon>
        <taxon>Streptomycetaceae</taxon>
        <taxon>Streptomyces</taxon>
    </lineage>
</organism>
<keyword evidence="9" id="KW-1185">Reference proteome</keyword>
<accession>A0A7X1J3W6</accession>
<reference evidence="8 9" key="1">
    <citation type="submission" date="2020-08" db="EMBL/GenBank/DDBJ databases">
        <title>Streptomyces sp. PSKA01 genome sequencing and assembly.</title>
        <authorList>
            <person name="Mandal S."/>
            <person name="Maiti P.K."/>
            <person name="Das P."/>
        </authorList>
    </citation>
    <scope>NUCLEOTIDE SEQUENCE [LARGE SCALE GENOMIC DNA]</scope>
    <source>
        <strain evidence="8 9">PSKA01</strain>
    </source>
</reference>
<dbReference type="InterPro" id="IPR036388">
    <property type="entry name" value="WH-like_DNA-bd_sf"/>
</dbReference>
<evidence type="ECO:0000256" key="3">
    <source>
        <dbReference type="ARBA" id="ARBA00023015"/>
    </source>
</evidence>
<evidence type="ECO:0000256" key="2">
    <source>
        <dbReference type="ARBA" id="ARBA00023012"/>
    </source>
</evidence>
<evidence type="ECO:0000259" key="7">
    <source>
        <dbReference type="PROSITE" id="PS51755"/>
    </source>
</evidence>
<dbReference type="InterPro" id="IPR051677">
    <property type="entry name" value="AfsR-DnrI-RedD_regulator"/>
</dbReference>
<dbReference type="Proteomes" id="UP000584670">
    <property type="component" value="Unassembled WGS sequence"/>
</dbReference>
<feature type="DNA-binding region" description="OmpR/PhoB-type" evidence="6">
    <location>
        <begin position="3"/>
        <end position="104"/>
    </location>
</feature>
<evidence type="ECO:0000256" key="1">
    <source>
        <dbReference type="ARBA" id="ARBA00005820"/>
    </source>
</evidence>
<feature type="domain" description="OmpR/PhoB-type" evidence="7">
    <location>
        <begin position="3"/>
        <end position="104"/>
    </location>
</feature>
<evidence type="ECO:0000313" key="8">
    <source>
        <dbReference type="EMBL" id="MBC2903704.1"/>
    </source>
</evidence>
<dbReference type="InterPro" id="IPR016032">
    <property type="entry name" value="Sig_transdc_resp-reg_C-effctor"/>
</dbReference>
<dbReference type="SMART" id="SM01043">
    <property type="entry name" value="BTAD"/>
    <property type="match status" value="1"/>
</dbReference>
<dbReference type="EMBL" id="JACMSF010000019">
    <property type="protein sequence ID" value="MBC2903704.1"/>
    <property type="molecule type" value="Genomic_DNA"/>
</dbReference>
<dbReference type="InterPro" id="IPR005158">
    <property type="entry name" value="BTAD"/>
</dbReference>
<keyword evidence="3" id="KW-0805">Transcription regulation</keyword>
<dbReference type="Pfam" id="PF03704">
    <property type="entry name" value="BTAD"/>
    <property type="match status" value="1"/>
</dbReference>
<dbReference type="Pfam" id="PF00486">
    <property type="entry name" value="Trans_reg_C"/>
    <property type="match status" value="1"/>
</dbReference>
<sequence length="271" mass="29953">MALSSVQADQPLRYDLLGRLRVTRGGVDLTPEPPKLAKLLALLLIRAGEPVAGEKLVAELWEQDPPRCAFASLRVYVSQLRKLLSGPRGMSPIVTTPPGYILDTSGAVTDLHEFEMLYTRGRERYVAADFSHASELLRRALSLWRGPVLEGIPGSLVIDSFTAVQDEKRLNCTELSMDSALALGCHHEMIEELRGLVVLHPLREPFYHQLMVALYRAGRQGDALAVYRSARRVLREELGVEPGPSLRLSQEAILRADPVRLEAAGVIPALH</sequence>
<keyword evidence="2" id="KW-0902">Two-component regulatory system</keyword>
<dbReference type="InterPro" id="IPR001867">
    <property type="entry name" value="OmpR/PhoB-type_DNA-bd"/>
</dbReference>
<dbReference type="SUPFAM" id="SSF48452">
    <property type="entry name" value="TPR-like"/>
    <property type="match status" value="1"/>
</dbReference>
<evidence type="ECO:0000256" key="6">
    <source>
        <dbReference type="PROSITE-ProRule" id="PRU01091"/>
    </source>
</evidence>
<dbReference type="Gene3D" id="1.10.10.10">
    <property type="entry name" value="Winged helix-like DNA-binding domain superfamily/Winged helix DNA-binding domain"/>
    <property type="match status" value="1"/>
</dbReference>
<dbReference type="Gene3D" id="1.25.40.10">
    <property type="entry name" value="Tetratricopeptide repeat domain"/>
    <property type="match status" value="1"/>
</dbReference>
<dbReference type="RefSeq" id="WP_186283587.1">
    <property type="nucleotide sequence ID" value="NZ_JACMSF010000019.1"/>
</dbReference>